<dbReference type="Pfam" id="PF03567">
    <property type="entry name" value="Sulfotransfer_2"/>
    <property type="match status" value="1"/>
</dbReference>
<accession>A0ABS9KA66</accession>
<proteinExistence type="predicted"/>
<sequence length="248" mass="29637">MDILKGIHQKLLGRKEIREKPKVFIFNEAVNFEKKCIFIAIPRTGSTTVRSQIKQEGNPFIESSHLNIKQVRDGLYVYFLKRSLGNNISFPSQKVPSDTEIREKVSNIFKSYFKFSAVRNPWSRAVSLYYRKRNIDIREQMSFEEFCSHHLFASDTCRHPTLHRNQIDWLTDENDQCIMDYVYKLEEYKIAIKEIEERTDGRVKLQNLKLNVNPNSSSHRYQDFYNYKTKKMIEARFEKDIDTFKYTF</sequence>
<evidence type="ECO:0000313" key="2">
    <source>
        <dbReference type="Proteomes" id="UP001165366"/>
    </source>
</evidence>
<dbReference type="RefSeq" id="WP_237852586.1">
    <property type="nucleotide sequence ID" value="NZ_JAKLWS010000003.1"/>
</dbReference>
<evidence type="ECO:0000313" key="1">
    <source>
        <dbReference type="EMBL" id="MCG2587743.1"/>
    </source>
</evidence>
<dbReference type="EMBL" id="JAKLWS010000003">
    <property type="protein sequence ID" value="MCG2587743.1"/>
    <property type="molecule type" value="Genomic_DNA"/>
</dbReference>
<organism evidence="1 2">
    <name type="scientific">Rhodohalobacter sulfatireducens</name>
    <dbReference type="NCBI Taxonomy" id="2911366"/>
    <lineage>
        <taxon>Bacteria</taxon>
        <taxon>Pseudomonadati</taxon>
        <taxon>Balneolota</taxon>
        <taxon>Balneolia</taxon>
        <taxon>Balneolales</taxon>
        <taxon>Balneolaceae</taxon>
        <taxon>Rhodohalobacter</taxon>
    </lineage>
</organism>
<reference evidence="1" key="2">
    <citation type="submission" date="2024-05" db="EMBL/GenBank/DDBJ databases">
        <title>Rhodohalobacter halophilus gen. nov., sp. nov., a moderately halophilic member of the family Balneolaceae.</title>
        <authorList>
            <person name="Xia J."/>
        </authorList>
    </citation>
    <scope>NUCLEOTIDE SEQUENCE</scope>
    <source>
        <strain evidence="1">WB101</strain>
    </source>
</reference>
<gene>
    <name evidence="1" type="ORF">L6773_04145</name>
</gene>
<dbReference type="SUPFAM" id="SSF52540">
    <property type="entry name" value="P-loop containing nucleoside triphosphate hydrolases"/>
    <property type="match status" value="1"/>
</dbReference>
<comment type="caution">
    <text evidence="1">The sequence shown here is derived from an EMBL/GenBank/DDBJ whole genome shotgun (WGS) entry which is preliminary data.</text>
</comment>
<reference evidence="1" key="1">
    <citation type="submission" date="2022-01" db="EMBL/GenBank/DDBJ databases">
        <authorList>
            <person name="Wang Y."/>
        </authorList>
    </citation>
    <scope>NUCLEOTIDE SEQUENCE</scope>
    <source>
        <strain evidence="1">WB101</strain>
    </source>
</reference>
<dbReference type="InterPro" id="IPR005331">
    <property type="entry name" value="Sulfotransferase"/>
</dbReference>
<keyword evidence="2" id="KW-1185">Reference proteome</keyword>
<dbReference type="Proteomes" id="UP001165366">
    <property type="component" value="Unassembled WGS sequence"/>
</dbReference>
<dbReference type="InterPro" id="IPR027417">
    <property type="entry name" value="P-loop_NTPase"/>
</dbReference>
<protein>
    <submittedName>
        <fullName evidence="1">Sulfotransferase family protein</fullName>
    </submittedName>
</protein>
<name>A0ABS9KA66_9BACT</name>
<dbReference type="Gene3D" id="3.40.50.300">
    <property type="entry name" value="P-loop containing nucleotide triphosphate hydrolases"/>
    <property type="match status" value="1"/>
</dbReference>